<keyword evidence="3" id="KW-1185">Reference proteome</keyword>
<evidence type="ECO:0000313" key="3">
    <source>
        <dbReference type="Proteomes" id="UP000800097"/>
    </source>
</evidence>
<gene>
    <name evidence="2" type="ORF">EI97DRAFT_104871</name>
</gene>
<evidence type="ECO:0000313" key="2">
    <source>
        <dbReference type="EMBL" id="KAF2279893.1"/>
    </source>
</evidence>
<dbReference type="GeneID" id="54546094"/>
<dbReference type="InterPro" id="IPR018811">
    <property type="entry name" value="MRX11"/>
</dbReference>
<dbReference type="AlphaFoldDB" id="A0A6A6JUX1"/>
<dbReference type="PANTHER" id="PTHR28002:SF1">
    <property type="entry name" value="MIOREX COMPLEX COMPONENT 11"/>
    <property type="match status" value="1"/>
</dbReference>
<accession>A0A6A6JUX1</accession>
<sequence>MIGNIRTMIRRTLLRARRAPQSLLRKPPTRRYASSPPEPPPPSSSTSSPQSRISRLNARLPRFLHKYTSALSSAPLTHITAFLLLHEITAIVPLLGLAATFHYTHWLPSWFAEGAWVLKGVERFGLYFKRKGWIREEERGEAEREIGEHVVESERGGEGRMGRWRGMTERWRRRRDRAWDVGEGGVRLVVEFATAYAIVKALLPVRVVLSVWATPWFAGWAVVPVKRWLGMGRVDEEGNILPK</sequence>
<dbReference type="Proteomes" id="UP000800097">
    <property type="component" value="Unassembled WGS sequence"/>
</dbReference>
<protein>
    <submittedName>
        <fullName evidence="2">Uncharacterized protein</fullName>
    </submittedName>
</protein>
<dbReference type="OrthoDB" id="5580261at2759"/>
<organism evidence="2 3">
    <name type="scientific">Westerdykella ornata</name>
    <dbReference type="NCBI Taxonomy" id="318751"/>
    <lineage>
        <taxon>Eukaryota</taxon>
        <taxon>Fungi</taxon>
        <taxon>Dikarya</taxon>
        <taxon>Ascomycota</taxon>
        <taxon>Pezizomycotina</taxon>
        <taxon>Dothideomycetes</taxon>
        <taxon>Pleosporomycetidae</taxon>
        <taxon>Pleosporales</taxon>
        <taxon>Sporormiaceae</taxon>
        <taxon>Westerdykella</taxon>
    </lineage>
</organism>
<reference evidence="2" key="1">
    <citation type="journal article" date="2020" name="Stud. Mycol.">
        <title>101 Dothideomycetes genomes: a test case for predicting lifestyles and emergence of pathogens.</title>
        <authorList>
            <person name="Haridas S."/>
            <person name="Albert R."/>
            <person name="Binder M."/>
            <person name="Bloem J."/>
            <person name="Labutti K."/>
            <person name="Salamov A."/>
            <person name="Andreopoulos B."/>
            <person name="Baker S."/>
            <person name="Barry K."/>
            <person name="Bills G."/>
            <person name="Bluhm B."/>
            <person name="Cannon C."/>
            <person name="Castanera R."/>
            <person name="Culley D."/>
            <person name="Daum C."/>
            <person name="Ezra D."/>
            <person name="Gonzalez J."/>
            <person name="Henrissat B."/>
            <person name="Kuo A."/>
            <person name="Liang C."/>
            <person name="Lipzen A."/>
            <person name="Lutzoni F."/>
            <person name="Magnuson J."/>
            <person name="Mondo S."/>
            <person name="Nolan M."/>
            <person name="Ohm R."/>
            <person name="Pangilinan J."/>
            <person name="Park H.-J."/>
            <person name="Ramirez L."/>
            <person name="Alfaro M."/>
            <person name="Sun H."/>
            <person name="Tritt A."/>
            <person name="Yoshinaga Y."/>
            <person name="Zwiers L.-H."/>
            <person name="Turgeon B."/>
            <person name="Goodwin S."/>
            <person name="Spatafora J."/>
            <person name="Crous P."/>
            <person name="Grigoriev I."/>
        </authorList>
    </citation>
    <scope>NUCLEOTIDE SEQUENCE</scope>
    <source>
        <strain evidence="2">CBS 379.55</strain>
    </source>
</reference>
<evidence type="ECO:0000256" key="1">
    <source>
        <dbReference type="SAM" id="MobiDB-lite"/>
    </source>
</evidence>
<dbReference type="Pfam" id="PF10306">
    <property type="entry name" value="FLILHELTA"/>
    <property type="match status" value="1"/>
</dbReference>
<dbReference type="GO" id="GO:0005739">
    <property type="term" value="C:mitochondrion"/>
    <property type="evidence" value="ECO:0007669"/>
    <property type="project" value="TreeGrafter"/>
</dbReference>
<feature type="region of interest" description="Disordered" evidence="1">
    <location>
        <begin position="25"/>
        <end position="52"/>
    </location>
</feature>
<name>A0A6A6JUX1_WESOR</name>
<dbReference type="EMBL" id="ML986485">
    <property type="protein sequence ID" value="KAF2279893.1"/>
    <property type="molecule type" value="Genomic_DNA"/>
</dbReference>
<dbReference type="RefSeq" id="XP_033657432.1">
    <property type="nucleotide sequence ID" value="XM_033792919.1"/>
</dbReference>
<dbReference type="PANTHER" id="PTHR28002">
    <property type="entry name" value="MIOREX COMPLEX COMPONENT 11"/>
    <property type="match status" value="1"/>
</dbReference>
<proteinExistence type="predicted"/>